<dbReference type="AlphaFoldDB" id="A0A1E3Q9E3"/>
<dbReference type="EMBL" id="KV454293">
    <property type="protein sequence ID" value="ODQ73637.1"/>
    <property type="molecule type" value="Genomic_DNA"/>
</dbReference>
<dbReference type="InterPro" id="IPR037507">
    <property type="entry name" value="Ribosomal_mL59"/>
</dbReference>
<gene>
    <name evidence="2" type="ORF">LIPSTDRAFT_2860</name>
</gene>
<dbReference type="InterPro" id="IPR040922">
    <property type="entry name" value="Ribosomal_mL59_dom"/>
</dbReference>
<organism evidence="2 3">
    <name type="scientific">Lipomyces starkeyi NRRL Y-11557</name>
    <dbReference type="NCBI Taxonomy" id="675824"/>
    <lineage>
        <taxon>Eukaryota</taxon>
        <taxon>Fungi</taxon>
        <taxon>Dikarya</taxon>
        <taxon>Ascomycota</taxon>
        <taxon>Saccharomycotina</taxon>
        <taxon>Lipomycetes</taxon>
        <taxon>Lipomycetales</taxon>
        <taxon>Lipomycetaceae</taxon>
        <taxon>Lipomyces</taxon>
    </lineage>
</organism>
<evidence type="ECO:0000313" key="2">
    <source>
        <dbReference type="EMBL" id="ODQ73637.1"/>
    </source>
</evidence>
<reference evidence="2 3" key="1">
    <citation type="journal article" date="2016" name="Proc. Natl. Acad. Sci. U.S.A.">
        <title>Comparative genomics of biotechnologically important yeasts.</title>
        <authorList>
            <person name="Riley R."/>
            <person name="Haridas S."/>
            <person name="Wolfe K.H."/>
            <person name="Lopes M.R."/>
            <person name="Hittinger C.T."/>
            <person name="Goeker M."/>
            <person name="Salamov A.A."/>
            <person name="Wisecaver J.H."/>
            <person name="Long T.M."/>
            <person name="Calvey C.H."/>
            <person name="Aerts A.L."/>
            <person name="Barry K.W."/>
            <person name="Choi C."/>
            <person name="Clum A."/>
            <person name="Coughlan A.Y."/>
            <person name="Deshpande S."/>
            <person name="Douglass A.P."/>
            <person name="Hanson S.J."/>
            <person name="Klenk H.-P."/>
            <person name="LaButti K.M."/>
            <person name="Lapidus A."/>
            <person name="Lindquist E.A."/>
            <person name="Lipzen A.M."/>
            <person name="Meier-Kolthoff J.P."/>
            <person name="Ohm R.A."/>
            <person name="Otillar R.P."/>
            <person name="Pangilinan J.L."/>
            <person name="Peng Y."/>
            <person name="Rokas A."/>
            <person name="Rosa C.A."/>
            <person name="Scheuner C."/>
            <person name="Sibirny A.A."/>
            <person name="Slot J.C."/>
            <person name="Stielow J.B."/>
            <person name="Sun H."/>
            <person name="Kurtzman C.P."/>
            <person name="Blackwell M."/>
            <person name="Grigoriev I.V."/>
            <person name="Jeffries T.W."/>
        </authorList>
    </citation>
    <scope>NUCLEOTIDE SEQUENCE [LARGE SCALE GENOMIC DNA]</scope>
    <source>
        <strain evidence="2 3">NRRL Y-11557</strain>
    </source>
</reference>
<proteinExistence type="predicted"/>
<accession>A0A1E3Q9E3</accession>
<dbReference type="PANTHER" id="PTHR28041:SF1">
    <property type="entry name" value="LARGE RIBOSOMAL SUBUNIT PROTEIN ML59"/>
    <property type="match status" value="1"/>
</dbReference>
<dbReference type="PANTHER" id="PTHR28041">
    <property type="entry name" value="54S RIBOSOMAL PROTEIN L25, MITOCHONDRIAL"/>
    <property type="match status" value="1"/>
</dbReference>
<protein>
    <recommendedName>
        <fullName evidence="1">Large ribosomal subunit protein mL59 domain-containing protein</fullName>
    </recommendedName>
</protein>
<dbReference type="GO" id="GO:0005762">
    <property type="term" value="C:mitochondrial large ribosomal subunit"/>
    <property type="evidence" value="ECO:0007669"/>
    <property type="project" value="InterPro"/>
</dbReference>
<sequence>MASKSTQSALAIFKQLPPVLARFFKTYPPVPIKQYASKPTLTTAPDRNPFLIACHPVTKKAHEPKISLRRQSDLYKLAKQFGLEKTLPPMTKKFGIQKMVSKKSMKGVVRPKLHKHERTAEERRAKREKAIAEADELIIKVKGKRYGKKVAKRALPPKNLF</sequence>
<evidence type="ECO:0000313" key="3">
    <source>
        <dbReference type="Proteomes" id="UP000094385"/>
    </source>
</evidence>
<evidence type="ECO:0000259" key="1">
    <source>
        <dbReference type="Pfam" id="PF18126"/>
    </source>
</evidence>
<dbReference type="Pfam" id="PF18126">
    <property type="entry name" value="Mitoc_mL59"/>
    <property type="match status" value="1"/>
</dbReference>
<dbReference type="OrthoDB" id="18529at2759"/>
<name>A0A1E3Q9E3_LIPST</name>
<dbReference type="Proteomes" id="UP000094385">
    <property type="component" value="Unassembled WGS sequence"/>
</dbReference>
<dbReference type="STRING" id="675824.A0A1E3Q9E3"/>
<feature type="domain" description="Large ribosomal subunit protein mL59" evidence="1">
    <location>
        <begin position="20"/>
        <end position="142"/>
    </location>
</feature>
<dbReference type="GO" id="GO:0003735">
    <property type="term" value="F:structural constituent of ribosome"/>
    <property type="evidence" value="ECO:0007669"/>
    <property type="project" value="InterPro"/>
</dbReference>
<keyword evidence="3" id="KW-1185">Reference proteome</keyword>